<feature type="domain" description="Alginate lyase 2" evidence="2">
    <location>
        <begin position="33"/>
        <end position="341"/>
    </location>
</feature>
<evidence type="ECO:0000313" key="4">
    <source>
        <dbReference type="Proteomes" id="UP001165393"/>
    </source>
</evidence>
<dbReference type="InterPro" id="IPR013320">
    <property type="entry name" value="ConA-like_dom_sf"/>
</dbReference>
<keyword evidence="4" id="KW-1185">Reference proteome</keyword>
<gene>
    <name evidence="3" type="ORF">NAF29_00480</name>
</gene>
<protein>
    <submittedName>
        <fullName evidence="3">Polysaccharide lyase family 7 protein</fullName>
    </submittedName>
</protein>
<evidence type="ECO:0000256" key="1">
    <source>
        <dbReference type="SAM" id="SignalP"/>
    </source>
</evidence>
<reference evidence="3 4" key="1">
    <citation type="journal article" date="2013" name="Antonie Van Leeuwenhoek">
        <title>Echinimonas agarilytica gen. nov., sp. nov., a new gammaproteobacterium isolated from the sea urchin Strongylocentrotus intermedius.</title>
        <authorList>
            <person name="Nedashkovskaya O.I."/>
            <person name="Stenkova A.M."/>
            <person name="Zhukova N.V."/>
            <person name="Van Trappen S."/>
            <person name="Lee J.S."/>
            <person name="Kim S.B."/>
        </authorList>
    </citation>
    <scope>NUCLEOTIDE SEQUENCE [LARGE SCALE GENOMIC DNA]</scope>
    <source>
        <strain evidence="3 4">KMM 6351</strain>
    </source>
</reference>
<name>A0AA41W3K0_9GAMM</name>
<evidence type="ECO:0000259" key="2">
    <source>
        <dbReference type="Pfam" id="PF08787"/>
    </source>
</evidence>
<dbReference type="InterPro" id="IPR018247">
    <property type="entry name" value="EF_Hand_1_Ca_BS"/>
</dbReference>
<dbReference type="AlphaFoldDB" id="A0AA41W3K0"/>
<dbReference type="Pfam" id="PF08787">
    <property type="entry name" value="Alginate_lyase2"/>
    <property type="match status" value="1"/>
</dbReference>
<keyword evidence="3" id="KW-0456">Lyase</keyword>
<dbReference type="SUPFAM" id="SSF49899">
    <property type="entry name" value="Concanavalin A-like lectins/glucanases"/>
    <property type="match status" value="1"/>
</dbReference>
<proteinExistence type="predicted"/>
<dbReference type="PROSITE" id="PS00018">
    <property type="entry name" value="EF_HAND_1"/>
    <property type="match status" value="1"/>
</dbReference>
<comment type="caution">
    <text evidence="3">The sequence shown here is derived from an EMBL/GenBank/DDBJ whole genome shotgun (WGS) entry which is preliminary data.</text>
</comment>
<dbReference type="Proteomes" id="UP001165393">
    <property type="component" value="Unassembled WGS sequence"/>
</dbReference>
<accession>A0AA41W3K0</accession>
<sequence length="348" mass="38586">MNNRSTCNAMIAMLGLTSLFAAHADAKAPAKKFNLSHWKITLPMDADNNGKVDEVDVKKIRRYSHPDFFFLDEQGYMVFAAPNKATTTSGSSNTRSELRQMIRGTNTKIKTKSPKNNFAIAAHPNATSFGDIGGKLTATLKVDHVALNAGHPDKNPAYSVVVGQIHAGKDQRLIDEGNGFGWGNEPIKIYYKKWPDHDTGSVFWNYERNLPKTDPNRTDIALPVWGNTWENPDDPKDQGIALGEEFSYIINVHENVMYLTFYSAKLGVVNYEIDLSTAADDNDHPQGYAGDWFYFKAGAYNQCSTKDDEGGWYTACPGTGDWNTDKANGDYTQVSFSRVVLSSSEAPK</sequence>
<keyword evidence="1" id="KW-0732">Signal</keyword>
<dbReference type="InterPro" id="IPR014895">
    <property type="entry name" value="Alginate_lyase_2"/>
</dbReference>
<evidence type="ECO:0000313" key="3">
    <source>
        <dbReference type="EMBL" id="MCM2678147.1"/>
    </source>
</evidence>
<dbReference type="EMBL" id="JAMQGP010000001">
    <property type="protein sequence ID" value="MCM2678147.1"/>
    <property type="molecule type" value="Genomic_DNA"/>
</dbReference>
<feature type="chain" id="PRO_5041463498" evidence="1">
    <location>
        <begin position="25"/>
        <end position="348"/>
    </location>
</feature>
<feature type="signal peptide" evidence="1">
    <location>
        <begin position="1"/>
        <end position="24"/>
    </location>
</feature>
<dbReference type="GO" id="GO:0016829">
    <property type="term" value="F:lyase activity"/>
    <property type="evidence" value="ECO:0007669"/>
    <property type="project" value="UniProtKB-KW"/>
</dbReference>
<dbReference type="Gene3D" id="2.60.120.200">
    <property type="match status" value="1"/>
</dbReference>
<organism evidence="3 4">
    <name type="scientific">Echinimonas agarilytica</name>
    <dbReference type="NCBI Taxonomy" id="1215918"/>
    <lineage>
        <taxon>Bacteria</taxon>
        <taxon>Pseudomonadati</taxon>
        <taxon>Pseudomonadota</taxon>
        <taxon>Gammaproteobacteria</taxon>
        <taxon>Alteromonadales</taxon>
        <taxon>Echinimonadaceae</taxon>
        <taxon>Echinimonas</taxon>
    </lineage>
</organism>